<protein>
    <recommendedName>
        <fullName evidence="5">Pentapeptide MXKDX repeat protein</fullName>
    </recommendedName>
</protein>
<evidence type="ECO:0000313" key="4">
    <source>
        <dbReference type="Proteomes" id="UP000255365"/>
    </source>
</evidence>
<name>A0A370SLC4_PSEJE</name>
<dbReference type="EMBL" id="QRAV01000006">
    <property type="protein sequence ID" value="RDL20556.1"/>
    <property type="molecule type" value="Genomic_DNA"/>
</dbReference>
<feature type="compositionally biased region" description="Basic and acidic residues" evidence="1">
    <location>
        <begin position="49"/>
        <end position="61"/>
    </location>
</feature>
<evidence type="ECO:0000313" key="3">
    <source>
        <dbReference type="EMBL" id="RDL20556.1"/>
    </source>
</evidence>
<dbReference type="Proteomes" id="UP000255365">
    <property type="component" value="Unassembled WGS sequence"/>
</dbReference>
<feature type="region of interest" description="Disordered" evidence="1">
    <location>
        <begin position="23"/>
        <end position="93"/>
    </location>
</feature>
<proteinExistence type="predicted"/>
<gene>
    <name evidence="3" type="ORF">DEU51_1061</name>
</gene>
<evidence type="ECO:0000256" key="1">
    <source>
        <dbReference type="SAM" id="MobiDB-lite"/>
    </source>
</evidence>
<feature type="signal peptide" evidence="2">
    <location>
        <begin position="1"/>
        <end position="24"/>
    </location>
</feature>
<evidence type="ECO:0008006" key="5">
    <source>
        <dbReference type="Google" id="ProtNLM"/>
    </source>
</evidence>
<dbReference type="AlphaFoldDB" id="A0A370SLC4"/>
<keyword evidence="2" id="KW-0732">Signal</keyword>
<comment type="caution">
    <text evidence="3">The sequence shown here is derived from an EMBL/GenBank/DDBJ whole genome shotgun (WGS) entry which is preliminary data.</text>
</comment>
<organism evidence="3 4">
    <name type="scientific">Pseudomonas jessenii</name>
    <dbReference type="NCBI Taxonomy" id="77298"/>
    <lineage>
        <taxon>Bacteria</taxon>
        <taxon>Pseudomonadati</taxon>
        <taxon>Pseudomonadota</taxon>
        <taxon>Gammaproteobacteria</taxon>
        <taxon>Pseudomonadales</taxon>
        <taxon>Pseudomonadaceae</taxon>
        <taxon>Pseudomonas</taxon>
    </lineage>
</organism>
<reference evidence="3 4" key="1">
    <citation type="submission" date="2018-07" db="EMBL/GenBank/DDBJ databases">
        <title>Genome sequencing of rice bacterial endophytes.</title>
        <authorList>
            <person name="Venturi V."/>
        </authorList>
    </citation>
    <scope>NUCLEOTIDE SEQUENCE [LARGE SCALE GENOMIC DNA]</scope>
    <source>
        <strain evidence="3 4">E2333</strain>
    </source>
</reference>
<sequence length="93" mass="9567">MMNKKIALLSLASLLMIGPMSASATEKNTAESAAPPNALPGVNHSKSSSAHDDKANKKGEESSGGNAGAQAHETEKDAATSSDSEDMKKEPKQ</sequence>
<feature type="chain" id="PRO_5016777914" description="Pentapeptide MXKDX repeat protein" evidence="2">
    <location>
        <begin position="25"/>
        <end position="93"/>
    </location>
</feature>
<evidence type="ECO:0000256" key="2">
    <source>
        <dbReference type="SAM" id="SignalP"/>
    </source>
</evidence>
<accession>A0A370SLC4</accession>